<name>A0A224YFE4_9ACAR</name>
<accession>A0A224YFE4</accession>
<evidence type="ECO:0000313" key="1">
    <source>
        <dbReference type="EMBL" id="MAA12674.1"/>
    </source>
</evidence>
<dbReference type="AlphaFoldDB" id="A0A224YFE4"/>
<reference evidence="1" key="1">
    <citation type="journal article" date="2017" name="Parasit. Vectors">
        <title>Sialotranscriptomics of Rhipicephalus zambeziensis reveals intricate expression profiles of secretory proteins and suggests tight temporal transcriptional regulation during blood-feeding.</title>
        <authorList>
            <person name="de Castro M.H."/>
            <person name="de Klerk D."/>
            <person name="Pienaar R."/>
            <person name="Rees D.J.G."/>
            <person name="Mans B.J."/>
        </authorList>
    </citation>
    <scope>NUCLEOTIDE SEQUENCE</scope>
    <source>
        <tissue evidence="1">Salivary glands</tissue>
    </source>
</reference>
<protein>
    <submittedName>
        <fullName evidence="1">Uncharacterized protein</fullName>
    </submittedName>
</protein>
<proteinExistence type="predicted"/>
<sequence>MPVGRANIFSEVVQDYNQFSTVACTCRHVRRTPPFLLVAFCGHSSSHCFRFSARFYGRNKCRGRPRRPPEPEAKARGPPVSLQPVLNVVQACLLLKRLLCNLVTAACESATGRPSLNVTHDVPGVLRGHHSSFPGHVGC</sequence>
<organism evidence="1">
    <name type="scientific">Rhipicephalus zambeziensis</name>
    <dbReference type="NCBI Taxonomy" id="60191"/>
    <lineage>
        <taxon>Eukaryota</taxon>
        <taxon>Metazoa</taxon>
        <taxon>Ecdysozoa</taxon>
        <taxon>Arthropoda</taxon>
        <taxon>Chelicerata</taxon>
        <taxon>Arachnida</taxon>
        <taxon>Acari</taxon>
        <taxon>Parasitiformes</taxon>
        <taxon>Ixodida</taxon>
        <taxon>Ixodoidea</taxon>
        <taxon>Ixodidae</taxon>
        <taxon>Rhipicephalinae</taxon>
        <taxon>Rhipicephalus</taxon>
        <taxon>Rhipicephalus</taxon>
    </lineage>
</organism>
<dbReference type="EMBL" id="GFPF01001528">
    <property type="protein sequence ID" value="MAA12674.1"/>
    <property type="molecule type" value="Transcribed_RNA"/>
</dbReference>